<organism evidence="3 4">
    <name type="scientific">Fodinisporobacter ferrooxydans</name>
    <dbReference type="NCBI Taxonomy" id="2901836"/>
    <lineage>
        <taxon>Bacteria</taxon>
        <taxon>Bacillati</taxon>
        <taxon>Bacillota</taxon>
        <taxon>Bacilli</taxon>
        <taxon>Bacillales</taxon>
        <taxon>Alicyclobacillaceae</taxon>
        <taxon>Fodinisporobacter</taxon>
    </lineage>
</organism>
<accession>A0ABY4CQM9</accession>
<evidence type="ECO:0000256" key="2">
    <source>
        <dbReference type="ARBA" id="ARBA00023134"/>
    </source>
</evidence>
<dbReference type="PANTHER" id="PTHR34784">
    <property type="entry name" value="50S RIBOSOMAL PROTEIN L34"/>
    <property type="match status" value="1"/>
</dbReference>
<dbReference type="Pfam" id="PF09585">
    <property type="entry name" value="Lin0512_fam"/>
    <property type="match status" value="1"/>
</dbReference>
<dbReference type="InterPro" id="IPR037103">
    <property type="entry name" value="Tubulin/FtsZ-like_C"/>
</dbReference>
<keyword evidence="2" id="KW-0342">GTP-binding</keyword>
<evidence type="ECO:0000313" key="3">
    <source>
        <dbReference type="EMBL" id="UOF92801.1"/>
    </source>
</evidence>
<gene>
    <name evidence="3" type="ORF">LSG31_07685</name>
</gene>
<name>A0ABY4CQM9_9BACL</name>
<evidence type="ECO:0000313" key="4">
    <source>
        <dbReference type="Proteomes" id="UP000830167"/>
    </source>
</evidence>
<dbReference type="Proteomes" id="UP000830167">
    <property type="component" value="Chromosome"/>
</dbReference>
<keyword evidence="1" id="KW-0547">Nucleotide-binding</keyword>
<proteinExistence type="predicted"/>
<dbReference type="RefSeq" id="WP_347439463.1">
    <property type="nucleotide sequence ID" value="NZ_CP089291.1"/>
</dbReference>
<sequence>MNKVMFIEIGTGIDLHGQDVTVACARACRDAIGHNSMPGLRSVLPGNSLDNMKVHVTLGVPFHHEQVNIETVKAVFPYGQVFITIREGGLLASSGVILPEKGDQTDEMVIVNAVVEVGY</sequence>
<evidence type="ECO:0000256" key="1">
    <source>
        <dbReference type="ARBA" id="ARBA00022741"/>
    </source>
</evidence>
<dbReference type="NCBIfam" id="TIGR02058">
    <property type="entry name" value="lin0512_fam"/>
    <property type="match status" value="1"/>
</dbReference>
<dbReference type="Gene3D" id="3.30.1330.20">
    <property type="entry name" value="Tubulin/FtsZ, C-terminal domain"/>
    <property type="match status" value="1"/>
</dbReference>
<dbReference type="EMBL" id="CP089291">
    <property type="protein sequence ID" value="UOF92801.1"/>
    <property type="molecule type" value="Genomic_DNA"/>
</dbReference>
<keyword evidence="4" id="KW-1185">Reference proteome</keyword>
<dbReference type="InterPro" id="IPR011719">
    <property type="entry name" value="CHP02058"/>
</dbReference>
<dbReference type="PANTHER" id="PTHR34784:SF1">
    <property type="entry name" value="50S RIBOSOMAL PROTEIN L34"/>
    <property type="match status" value="1"/>
</dbReference>
<protein>
    <submittedName>
        <fullName evidence="3">Lin0512 family protein</fullName>
    </submittedName>
</protein>
<reference evidence="3" key="1">
    <citation type="submission" date="2021-12" db="EMBL/GenBank/DDBJ databases">
        <title>Alicyclobacillaceae gen. nov., sp. nov., isolated from chalcocite enrichment system.</title>
        <authorList>
            <person name="Jiang Z."/>
        </authorList>
    </citation>
    <scope>NUCLEOTIDE SEQUENCE</scope>
    <source>
        <strain evidence="3">MYW30-H2</strain>
    </source>
</reference>